<name>A0A7T4QZZ5_9GAMM</name>
<dbReference type="Proteomes" id="UP000596063">
    <property type="component" value="Chromosome"/>
</dbReference>
<dbReference type="EMBL" id="CP066167">
    <property type="protein sequence ID" value="QQD17787.1"/>
    <property type="molecule type" value="Genomic_DNA"/>
</dbReference>
<proteinExistence type="predicted"/>
<sequence>MSQLVKPTADAVEKMLEMLFGDGTEVASVDSASISASAAAKYVSDEDALVALCVCDAAFLAYSGAALSMMPKGGAEDMIADGDFSKTILENFYEVMNICSRLIMSDTSLHIRLDTTVVGDAVAEARSALSPSQSIAFKISIPKYGDGQLTFEF</sequence>
<evidence type="ECO:0008006" key="3">
    <source>
        <dbReference type="Google" id="ProtNLM"/>
    </source>
</evidence>
<gene>
    <name evidence="1" type="ORF">I6N98_15810</name>
</gene>
<evidence type="ECO:0000313" key="1">
    <source>
        <dbReference type="EMBL" id="QQD17787.1"/>
    </source>
</evidence>
<keyword evidence="2" id="KW-1185">Reference proteome</keyword>
<evidence type="ECO:0000313" key="2">
    <source>
        <dbReference type="Proteomes" id="UP000596063"/>
    </source>
</evidence>
<dbReference type="KEGG" id="snan:I6N98_15810"/>
<accession>A0A7T4QZZ5</accession>
<organism evidence="1 2">
    <name type="scientific">Spongiibacter nanhainus</name>
    <dbReference type="NCBI Taxonomy" id="2794344"/>
    <lineage>
        <taxon>Bacteria</taxon>
        <taxon>Pseudomonadati</taxon>
        <taxon>Pseudomonadota</taxon>
        <taxon>Gammaproteobacteria</taxon>
        <taxon>Cellvibrionales</taxon>
        <taxon>Spongiibacteraceae</taxon>
        <taxon>Spongiibacter</taxon>
    </lineage>
</organism>
<dbReference type="RefSeq" id="WP_198569286.1">
    <property type="nucleotide sequence ID" value="NZ_CP066167.1"/>
</dbReference>
<reference evidence="1 2" key="1">
    <citation type="submission" date="2020-12" db="EMBL/GenBank/DDBJ databases">
        <authorList>
            <person name="Shan Y."/>
        </authorList>
    </citation>
    <scope>NUCLEOTIDE SEQUENCE [LARGE SCALE GENOMIC DNA]</scope>
    <source>
        <strain evidence="2">csc3.9</strain>
    </source>
</reference>
<protein>
    <recommendedName>
        <fullName evidence="3">Chemotaxis phosphatase CheX-like domain-containing protein</fullName>
    </recommendedName>
</protein>
<dbReference type="AlphaFoldDB" id="A0A7T4QZZ5"/>